<evidence type="ECO:0000256" key="2">
    <source>
        <dbReference type="ARBA" id="ARBA00005904"/>
    </source>
</evidence>
<dbReference type="PANTHER" id="PTHR14369">
    <property type="entry name" value="SURFEIT LOCUS PROTEIN 6"/>
    <property type="match status" value="1"/>
</dbReference>
<dbReference type="GO" id="GO:0005730">
    <property type="term" value="C:nucleolus"/>
    <property type="evidence" value="ECO:0007669"/>
    <property type="project" value="TreeGrafter"/>
</dbReference>
<reference evidence="6" key="1">
    <citation type="submission" date="2017-02" db="UniProtKB">
        <authorList>
            <consortium name="WormBaseParasite"/>
        </authorList>
    </citation>
    <scope>IDENTIFICATION</scope>
</reference>
<feature type="compositionally biased region" description="Basic residues" evidence="4">
    <location>
        <begin position="143"/>
        <end position="154"/>
    </location>
</feature>
<feature type="domain" description="Ribosomal RNA-processing protein 14/surfeit locus protein 6 C-terminal" evidence="5">
    <location>
        <begin position="7"/>
        <end position="146"/>
    </location>
</feature>
<dbReference type="AlphaFoldDB" id="A0A0R3X400"/>
<evidence type="ECO:0000256" key="4">
    <source>
        <dbReference type="SAM" id="MobiDB-lite"/>
    </source>
</evidence>
<protein>
    <submittedName>
        <fullName evidence="6">SURF6 domain-containing protein</fullName>
    </submittedName>
</protein>
<dbReference type="PANTHER" id="PTHR14369:SF0">
    <property type="entry name" value="SURFEIT LOCUS PROTEIN 6"/>
    <property type="match status" value="1"/>
</dbReference>
<evidence type="ECO:0000313" key="6">
    <source>
        <dbReference type="WBParaSite" id="TTAC_0000810501-mRNA-1"/>
    </source>
</evidence>
<dbReference type="GO" id="GO:0042274">
    <property type="term" value="P:ribosomal small subunit biogenesis"/>
    <property type="evidence" value="ECO:0007669"/>
    <property type="project" value="TreeGrafter"/>
</dbReference>
<dbReference type="GO" id="GO:0042273">
    <property type="term" value="P:ribosomal large subunit biogenesis"/>
    <property type="evidence" value="ECO:0007669"/>
    <property type="project" value="TreeGrafter"/>
</dbReference>
<dbReference type="InterPro" id="IPR007019">
    <property type="entry name" value="SURF6"/>
</dbReference>
<evidence type="ECO:0000256" key="3">
    <source>
        <dbReference type="ARBA" id="ARBA00023242"/>
    </source>
</evidence>
<feature type="compositionally biased region" description="Basic residues" evidence="4">
    <location>
        <begin position="99"/>
        <end position="110"/>
    </location>
</feature>
<comment type="subcellular location">
    <subcellularLocation>
        <location evidence="1">Nucleus</location>
    </subcellularLocation>
</comment>
<dbReference type="InterPro" id="IPR029190">
    <property type="entry name" value="Rrp14/SURF6_C"/>
</dbReference>
<evidence type="ECO:0000259" key="5">
    <source>
        <dbReference type="Pfam" id="PF04935"/>
    </source>
</evidence>
<keyword evidence="3" id="KW-0539">Nucleus</keyword>
<sequence length="162" mass="19317">LYSQGSDYYFSKIETFDRDELANSVSSRKKRRKEERRTRRLENLGIFIGKSSGKMLAKARRYSEYVSKLKSEDQEKSLDQAIIGIKVKTDLSKMQRSALRARKLKRKSSNRWKERNQKIQEERDVRQRKRQRNLQRRSDAKASKKYGRLVKKGHILPQLPKE</sequence>
<comment type="similarity">
    <text evidence="2">Belongs to the SURF6 family.</text>
</comment>
<proteinExistence type="inferred from homology"/>
<feature type="compositionally biased region" description="Basic residues" evidence="4">
    <location>
        <begin position="126"/>
        <end position="135"/>
    </location>
</feature>
<dbReference type="GO" id="GO:0003723">
    <property type="term" value="F:RNA binding"/>
    <property type="evidence" value="ECO:0007669"/>
    <property type="project" value="TreeGrafter"/>
</dbReference>
<dbReference type="GO" id="GO:0003677">
    <property type="term" value="F:DNA binding"/>
    <property type="evidence" value="ECO:0007669"/>
    <property type="project" value="TreeGrafter"/>
</dbReference>
<accession>A0A0R3X400</accession>
<evidence type="ECO:0000256" key="1">
    <source>
        <dbReference type="ARBA" id="ARBA00004123"/>
    </source>
</evidence>
<dbReference type="Pfam" id="PF04935">
    <property type="entry name" value="SURF6"/>
    <property type="match status" value="1"/>
</dbReference>
<feature type="region of interest" description="Disordered" evidence="4">
    <location>
        <begin position="96"/>
        <end position="162"/>
    </location>
</feature>
<feature type="compositionally biased region" description="Basic and acidic residues" evidence="4">
    <location>
        <begin position="111"/>
        <end position="125"/>
    </location>
</feature>
<organism evidence="6">
    <name type="scientific">Hydatigena taeniaeformis</name>
    <name type="common">Feline tapeworm</name>
    <name type="synonym">Taenia taeniaeformis</name>
    <dbReference type="NCBI Taxonomy" id="6205"/>
    <lineage>
        <taxon>Eukaryota</taxon>
        <taxon>Metazoa</taxon>
        <taxon>Spiralia</taxon>
        <taxon>Lophotrochozoa</taxon>
        <taxon>Platyhelminthes</taxon>
        <taxon>Cestoda</taxon>
        <taxon>Eucestoda</taxon>
        <taxon>Cyclophyllidea</taxon>
        <taxon>Taeniidae</taxon>
        <taxon>Hydatigera</taxon>
    </lineage>
</organism>
<dbReference type="STRING" id="6205.A0A0R3X400"/>
<name>A0A0R3X400_HYDTA</name>
<dbReference type="WBParaSite" id="TTAC_0000810501-mRNA-1">
    <property type="protein sequence ID" value="TTAC_0000810501-mRNA-1"/>
    <property type="gene ID" value="TTAC_0000810501"/>
</dbReference>